<name>A0AA39XQQ8_9PEZI</name>
<comment type="caution">
    <text evidence="2">The sequence shown here is derived from an EMBL/GenBank/DDBJ whole genome shotgun (WGS) entry which is preliminary data.</text>
</comment>
<evidence type="ECO:0000313" key="2">
    <source>
        <dbReference type="EMBL" id="KAK0637380.1"/>
    </source>
</evidence>
<evidence type="ECO:0000256" key="1">
    <source>
        <dbReference type="SAM" id="Coils"/>
    </source>
</evidence>
<organism evidence="2 3">
    <name type="scientific">Bombardia bombarda</name>
    <dbReference type="NCBI Taxonomy" id="252184"/>
    <lineage>
        <taxon>Eukaryota</taxon>
        <taxon>Fungi</taxon>
        <taxon>Dikarya</taxon>
        <taxon>Ascomycota</taxon>
        <taxon>Pezizomycotina</taxon>
        <taxon>Sordariomycetes</taxon>
        <taxon>Sordariomycetidae</taxon>
        <taxon>Sordariales</taxon>
        <taxon>Lasiosphaeriaceae</taxon>
        <taxon>Bombardia</taxon>
    </lineage>
</organism>
<reference evidence="2" key="1">
    <citation type="submission" date="2023-06" db="EMBL/GenBank/DDBJ databases">
        <title>Genome-scale phylogeny and comparative genomics of the fungal order Sordariales.</title>
        <authorList>
            <consortium name="Lawrence Berkeley National Laboratory"/>
            <person name="Hensen N."/>
            <person name="Bonometti L."/>
            <person name="Westerberg I."/>
            <person name="Brannstrom I.O."/>
            <person name="Guillou S."/>
            <person name="Cros-Aarteil S."/>
            <person name="Calhoun S."/>
            <person name="Haridas S."/>
            <person name="Kuo A."/>
            <person name="Mondo S."/>
            <person name="Pangilinan J."/>
            <person name="Riley R."/>
            <person name="LaButti K."/>
            <person name="Andreopoulos B."/>
            <person name="Lipzen A."/>
            <person name="Chen C."/>
            <person name="Yanf M."/>
            <person name="Daum C."/>
            <person name="Ng V."/>
            <person name="Clum A."/>
            <person name="Steindorff A."/>
            <person name="Ohm R."/>
            <person name="Martin F."/>
            <person name="Silar P."/>
            <person name="Natvig D."/>
            <person name="Lalanne C."/>
            <person name="Gautier V."/>
            <person name="Ament-velasquez S.L."/>
            <person name="Kruys A."/>
            <person name="Hutchinson M.I."/>
            <person name="Powell A.J."/>
            <person name="Barry K."/>
            <person name="Miller A.N."/>
            <person name="Grigoriev I.V."/>
            <person name="Debuchy R."/>
            <person name="Gladieux P."/>
            <person name="Thoren M.H."/>
            <person name="Johannesson H."/>
        </authorList>
    </citation>
    <scope>NUCLEOTIDE SEQUENCE</scope>
    <source>
        <strain evidence="2">SMH3391-2</strain>
    </source>
</reference>
<keyword evidence="1" id="KW-0175">Coiled coil</keyword>
<sequence>MRYQEGDIVVPFSLDSPYLTGGEYDDVPDLPIDPSYLRYLGCDEKYLTAGASAMDMGLVRKELAAVFHDTTARMIRYDRDAFTDKWSSALPGMDTVGETIATVSRCQLQKLEKYFKLEDYFNKHFAIYFTPYTEDKRAAADDDGRAIGRYIYRHWLWMHRTSLHCKWPPFHRHHFMARATKFVDRRIGPDCWNLEQCLVTDLPYVLAFHRSVCDSAAACEDDIKPQRQWTRADKRNPDPKLRNPNFAPRLSQQPLSYRQHGFQLGHIFRSLFMVVDGCHSHTPKEDYRLKPAKPEFKNFEHDEWEADWRVSGFKVVLVRTGDDHHLSAPVSFQPLFDSGRTLPLERDDDCRGENAVRVRLDHALEFVEYLVRREEEALPHLREAAEALEHELDQVCEQWVERVLHHAAEVGLDNIGYTWQAIRRARARLNGEAFDLEQMAPEWELLRHWYPGGT</sequence>
<protein>
    <submittedName>
        <fullName evidence="2">Uncharacterized protein</fullName>
    </submittedName>
</protein>
<evidence type="ECO:0000313" key="3">
    <source>
        <dbReference type="Proteomes" id="UP001174934"/>
    </source>
</evidence>
<dbReference type="AlphaFoldDB" id="A0AA39XQQ8"/>
<feature type="coiled-coil region" evidence="1">
    <location>
        <begin position="371"/>
        <end position="398"/>
    </location>
</feature>
<proteinExistence type="predicted"/>
<keyword evidence="3" id="KW-1185">Reference proteome</keyword>
<gene>
    <name evidence="2" type="ORF">B0T17DRAFT_613979</name>
</gene>
<dbReference type="Proteomes" id="UP001174934">
    <property type="component" value="Unassembled WGS sequence"/>
</dbReference>
<accession>A0AA39XQQ8</accession>
<dbReference type="EMBL" id="JAULSR010000001">
    <property type="protein sequence ID" value="KAK0637380.1"/>
    <property type="molecule type" value="Genomic_DNA"/>
</dbReference>